<accession>A0A8C3B703</accession>
<reference evidence="2" key="3">
    <citation type="submission" date="2025-09" db="UniProtKB">
        <authorList>
            <consortium name="Ensembl"/>
        </authorList>
    </citation>
    <scope>IDENTIFICATION</scope>
</reference>
<name>A0A8C3B703_CAIMO</name>
<reference evidence="2" key="1">
    <citation type="submission" date="2018-09" db="EMBL/GenBank/DDBJ databases">
        <title>Common duck and Muscovy duck high density SNP chip.</title>
        <authorList>
            <person name="Vignal A."/>
            <person name="Thebault N."/>
            <person name="Warren W.C."/>
        </authorList>
    </citation>
    <scope>NUCLEOTIDE SEQUENCE [LARGE SCALE GENOMIC DNA]</scope>
</reference>
<evidence type="ECO:0000313" key="3">
    <source>
        <dbReference type="Proteomes" id="UP000694556"/>
    </source>
</evidence>
<dbReference type="PRINTS" id="PR01909">
    <property type="entry name" value="ADSPHPHTASEA"/>
</dbReference>
<organism evidence="2 3">
    <name type="scientific">Cairina moschata</name>
    <name type="common">Muscovy duck</name>
    <dbReference type="NCBI Taxonomy" id="8855"/>
    <lineage>
        <taxon>Eukaryota</taxon>
        <taxon>Metazoa</taxon>
        <taxon>Chordata</taxon>
        <taxon>Craniata</taxon>
        <taxon>Vertebrata</taxon>
        <taxon>Euteleostomi</taxon>
        <taxon>Archelosauria</taxon>
        <taxon>Archosauria</taxon>
        <taxon>Dinosauria</taxon>
        <taxon>Saurischia</taxon>
        <taxon>Theropoda</taxon>
        <taxon>Coelurosauria</taxon>
        <taxon>Aves</taxon>
        <taxon>Neognathae</taxon>
        <taxon>Galloanserae</taxon>
        <taxon>Anseriformes</taxon>
        <taxon>Anatidae</taxon>
        <taxon>Anatinae</taxon>
        <taxon>Cairina</taxon>
    </lineage>
</organism>
<dbReference type="Gene3D" id="3.90.190.10">
    <property type="entry name" value="Protein tyrosine phosphatase superfamily"/>
    <property type="match status" value="1"/>
</dbReference>
<keyword evidence="3" id="KW-1185">Reference proteome</keyword>
<dbReference type="GO" id="GO:0043409">
    <property type="term" value="P:negative regulation of MAPK cascade"/>
    <property type="evidence" value="ECO:0007669"/>
    <property type="project" value="TreeGrafter"/>
</dbReference>
<reference evidence="2" key="2">
    <citation type="submission" date="2025-08" db="UniProtKB">
        <authorList>
            <consortium name="Ensembl"/>
        </authorList>
    </citation>
    <scope>IDENTIFICATION</scope>
</reference>
<sequence>MPHTRDDSSPTSSAGSPDSYETPALADLQRLIWFRGGSDNHVDQVWPNIYLGDAWAARCKTTLQSLNITHILNAADGPYSINTGARYYKDLQIEYFGVEAFDDPSFDLSIFFYDAANFIGKALNTSGGKREERFGMKLQHEPVGPPIVLIGLAKAHAERGQEDRRWGCCSIAHEEVATTRWLPARAGSPMPTLQKLPPDKVRGPAYRVYAPSTPARAAAVPRGSSAPAPHWHLGALADRLHVPKCFTQPEPGPGCLLS</sequence>
<proteinExistence type="predicted"/>
<dbReference type="SUPFAM" id="SSF52799">
    <property type="entry name" value="(Phosphotyrosine protein) phosphatases II"/>
    <property type="match status" value="1"/>
</dbReference>
<dbReference type="GO" id="GO:0008138">
    <property type="term" value="F:protein tyrosine/serine/threonine phosphatase activity"/>
    <property type="evidence" value="ECO:0007669"/>
    <property type="project" value="InterPro"/>
</dbReference>
<dbReference type="PANTHER" id="PTHR45682">
    <property type="entry name" value="AGAP008228-PA"/>
    <property type="match status" value="1"/>
</dbReference>
<dbReference type="InterPro" id="IPR029021">
    <property type="entry name" value="Prot-tyrosine_phosphatase-like"/>
</dbReference>
<protein>
    <submittedName>
        <fullName evidence="2">Uncharacterized protein</fullName>
    </submittedName>
</protein>
<dbReference type="PRINTS" id="PR01908">
    <property type="entry name" value="ADSPHPHTASE"/>
</dbReference>
<feature type="region of interest" description="Disordered" evidence="1">
    <location>
        <begin position="1"/>
        <end position="21"/>
    </location>
</feature>
<dbReference type="InterPro" id="IPR020405">
    <property type="entry name" value="Atypical_DUSP_subfamA"/>
</dbReference>
<dbReference type="GO" id="GO:0005737">
    <property type="term" value="C:cytoplasm"/>
    <property type="evidence" value="ECO:0007669"/>
    <property type="project" value="TreeGrafter"/>
</dbReference>
<dbReference type="GO" id="GO:0033549">
    <property type="term" value="F:MAP kinase phosphatase activity"/>
    <property type="evidence" value="ECO:0007669"/>
    <property type="project" value="TreeGrafter"/>
</dbReference>
<evidence type="ECO:0000313" key="2">
    <source>
        <dbReference type="Ensembl" id="ENSCMMP00000001386.1"/>
    </source>
</evidence>
<dbReference type="AlphaFoldDB" id="A0A8C3B703"/>
<feature type="compositionally biased region" description="Low complexity" evidence="1">
    <location>
        <begin position="9"/>
        <end position="19"/>
    </location>
</feature>
<dbReference type="PANTHER" id="PTHR45682:SF2">
    <property type="entry name" value="DUAL SPECIFICITY PROTEIN PHOSPHATASE"/>
    <property type="match status" value="1"/>
</dbReference>
<dbReference type="Ensembl" id="ENSCMMT00000001555.1">
    <property type="protein sequence ID" value="ENSCMMP00000001386.1"/>
    <property type="gene ID" value="ENSCMMG00000000927.1"/>
</dbReference>
<dbReference type="Proteomes" id="UP000694556">
    <property type="component" value="Chromosome 6"/>
</dbReference>
<evidence type="ECO:0000256" key="1">
    <source>
        <dbReference type="SAM" id="MobiDB-lite"/>
    </source>
</evidence>